<dbReference type="PANTHER" id="PTHR21101:SF11">
    <property type="entry name" value="RESISTIN"/>
    <property type="match status" value="1"/>
</dbReference>
<dbReference type="AlphaFoldDB" id="H2NXB1"/>
<evidence type="ECO:0000256" key="6">
    <source>
        <dbReference type="ARBA" id="ARBA00023157"/>
    </source>
</evidence>
<evidence type="ECO:0000313" key="9">
    <source>
        <dbReference type="Proteomes" id="UP000001595"/>
    </source>
</evidence>
<dbReference type="FunFam" id="2.60.40.4230:FF:000001">
    <property type="entry name" value="Resistin-like beta"/>
    <property type="match status" value="1"/>
</dbReference>
<keyword evidence="9" id="KW-1185">Reference proteome</keyword>
<evidence type="ECO:0000256" key="3">
    <source>
        <dbReference type="ARBA" id="ARBA00022525"/>
    </source>
</evidence>
<evidence type="ECO:0000256" key="1">
    <source>
        <dbReference type="ARBA" id="ARBA00004613"/>
    </source>
</evidence>
<evidence type="ECO:0000256" key="7">
    <source>
        <dbReference type="SAM" id="MobiDB-lite"/>
    </source>
</evidence>
<dbReference type="GeneTree" id="ENSGT00390000016177"/>
<comment type="subcellular location">
    <subcellularLocation>
        <location evidence="1">Secreted</location>
    </subcellularLocation>
</comment>
<dbReference type="InterPro" id="IPR009714">
    <property type="entry name" value="RELM"/>
</dbReference>
<organism evidence="8 9">
    <name type="scientific">Pongo abelii</name>
    <name type="common">Sumatran orangutan</name>
    <name type="synonym">Pongo pygmaeus abelii</name>
    <dbReference type="NCBI Taxonomy" id="9601"/>
    <lineage>
        <taxon>Eukaryota</taxon>
        <taxon>Metazoa</taxon>
        <taxon>Chordata</taxon>
        <taxon>Craniata</taxon>
        <taxon>Vertebrata</taxon>
        <taxon>Euteleostomi</taxon>
        <taxon>Mammalia</taxon>
        <taxon>Eutheria</taxon>
        <taxon>Euarchontoglires</taxon>
        <taxon>Primates</taxon>
        <taxon>Haplorrhini</taxon>
        <taxon>Catarrhini</taxon>
        <taxon>Hominidae</taxon>
        <taxon>Pongo</taxon>
    </lineage>
</organism>
<dbReference type="FunCoup" id="H2NXB1">
    <property type="interactions" value="26"/>
</dbReference>
<dbReference type="GO" id="GO:0005179">
    <property type="term" value="F:hormone activity"/>
    <property type="evidence" value="ECO:0007669"/>
    <property type="project" value="UniProtKB-KW"/>
</dbReference>
<keyword evidence="3" id="KW-0964">Secreted</keyword>
<accession>A0A2J8RDC0</accession>
<dbReference type="Ensembl" id="ENSPPYT00000011048.3">
    <property type="protein sequence ID" value="ENSPPYP00000010631.3"/>
    <property type="gene ID" value="ENSPPYG00000009481.3"/>
</dbReference>
<keyword evidence="6" id="KW-1015">Disulfide bond</keyword>
<dbReference type="Pfam" id="PF06954">
    <property type="entry name" value="Resistin"/>
    <property type="match status" value="1"/>
</dbReference>
<evidence type="ECO:0000256" key="2">
    <source>
        <dbReference type="ARBA" id="ARBA00007258"/>
    </source>
</evidence>
<dbReference type="InterPro" id="IPR036262">
    <property type="entry name" value="Resistin-like_sf"/>
</dbReference>
<dbReference type="Proteomes" id="UP000001595">
    <property type="component" value="Chromosome 19"/>
</dbReference>
<gene>
    <name evidence="8" type="primary">RETN</name>
</gene>
<evidence type="ECO:0000256" key="4">
    <source>
        <dbReference type="ARBA" id="ARBA00022702"/>
    </source>
</evidence>
<reference evidence="8" key="3">
    <citation type="submission" date="2025-09" db="UniProtKB">
        <authorList>
            <consortium name="Ensembl"/>
        </authorList>
    </citation>
    <scope>IDENTIFICATION</scope>
</reference>
<dbReference type="Gene3D" id="2.60.40.4230">
    <property type="entry name" value="Resistin head domain"/>
    <property type="match status" value="1"/>
</dbReference>
<keyword evidence="5" id="KW-0732">Signal</keyword>
<proteinExistence type="inferred from homology"/>
<accession>H2NXB1</accession>
<evidence type="ECO:0000313" key="8">
    <source>
        <dbReference type="Ensembl" id="ENSPPYP00000010631.3"/>
    </source>
</evidence>
<sequence>MAPAGSLGSRLSLHPCPPQPGTGVQVRGSRSHSLHGPDLPHMGRADPAVGLLVPSFSACRMKAVCLLLLPVLGLLVSSESLCSLEEAINEKIQEGASSLIFRAIRSIDLECQSVTSRGDLATCPRGFAVTGCTCGSACGSWDVRAETTCHCQCAGMDWTGARCCRVQP</sequence>
<dbReference type="CDD" id="cd16333">
    <property type="entry name" value="RELM"/>
    <property type="match status" value="1"/>
</dbReference>
<dbReference type="OMA" id="CQCAGID"/>
<dbReference type="InParanoid" id="H2NXB1"/>
<dbReference type="SUPFAM" id="SSF111423">
    <property type="entry name" value="Resistin"/>
    <property type="match status" value="1"/>
</dbReference>
<feature type="region of interest" description="Disordered" evidence="7">
    <location>
        <begin position="1"/>
        <end position="41"/>
    </location>
</feature>
<dbReference type="HOGENOM" id="CLU_150117_0_0_1"/>
<evidence type="ECO:0000256" key="5">
    <source>
        <dbReference type="ARBA" id="ARBA00022729"/>
    </source>
</evidence>
<dbReference type="eggNOG" id="ENOG502S9XN">
    <property type="taxonomic scope" value="Eukaryota"/>
</dbReference>
<dbReference type="PANTHER" id="PTHR21101">
    <property type="entry name" value="RESISTIN"/>
    <property type="match status" value="1"/>
</dbReference>
<reference evidence="8 9" key="1">
    <citation type="submission" date="2008-02" db="EMBL/GenBank/DDBJ databases">
        <title>A 6x draft sequence assembly of the Pongo pygmaeus abelii genome.</title>
        <authorList>
            <person name="Wilson R.K."/>
            <person name="Mardis E."/>
        </authorList>
    </citation>
    <scope>NUCLEOTIDE SEQUENCE [LARGE SCALE GENOMIC DNA]</scope>
</reference>
<keyword evidence="4" id="KW-0372">Hormone</keyword>
<dbReference type="GO" id="GO:0005615">
    <property type="term" value="C:extracellular space"/>
    <property type="evidence" value="ECO:0007669"/>
    <property type="project" value="TreeGrafter"/>
</dbReference>
<dbReference type="STRING" id="9601.ENSPPYP00000010631"/>
<protein>
    <submittedName>
        <fullName evidence="8">Resistin</fullName>
    </submittedName>
</protein>
<name>H2NXB1_PONAB</name>
<comment type="similarity">
    <text evidence="2">Belongs to the resistin/FIZZ family.</text>
</comment>
<reference evidence="8" key="2">
    <citation type="submission" date="2025-08" db="UniProtKB">
        <authorList>
            <consortium name="Ensembl"/>
        </authorList>
    </citation>
    <scope>IDENTIFICATION</scope>
</reference>